<keyword evidence="3" id="KW-1185">Reference proteome</keyword>
<accession>A0A511JNH9</accession>
<reference evidence="2 3" key="1">
    <citation type="submission" date="2019-07" db="EMBL/GenBank/DDBJ databases">
        <title>Whole genome shotgun sequence of Cellulomonas terrae NBRC 100819.</title>
        <authorList>
            <person name="Hosoyama A."/>
            <person name="Uohara A."/>
            <person name="Ohji S."/>
            <person name="Ichikawa N."/>
        </authorList>
    </citation>
    <scope>NUCLEOTIDE SEQUENCE [LARGE SCALE GENOMIC DNA]</scope>
    <source>
        <strain evidence="2 3">NBRC 100819</strain>
    </source>
</reference>
<keyword evidence="1" id="KW-1133">Transmembrane helix</keyword>
<feature type="transmembrane region" description="Helical" evidence="1">
    <location>
        <begin position="94"/>
        <end position="114"/>
    </location>
</feature>
<evidence type="ECO:0000313" key="2">
    <source>
        <dbReference type="EMBL" id="GEL99489.1"/>
    </source>
</evidence>
<name>A0A511JNH9_9CELL</name>
<protein>
    <recommendedName>
        <fullName evidence="4">Gram-positive cocci surface proteins LPxTG domain-containing protein</fullName>
    </recommendedName>
</protein>
<evidence type="ECO:0008006" key="4">
    <source>
        <dbReference type="Google" id="ProtNLM"/>
    </source>
</evidence>
<evidence type="ECO:0000256" key="1">
    <source>
        <dbReference type="SAM" id="Phobius"/>
    </source>
</evidence>
<dbReference type="Proteomes" id="UP000321049">
    <property type="component" value="Unassembled WGS sequence"/>
</dbReference>
<dbReference type="EMBL" id="BJWH01000018">
    <property type="protein sequence ID" value="GEL99489.1"/>
    <property type="molecule type" value="Genomic_DNA"/>
</dbReference>
<comment type="caution">
    <text evidence="2">The sequence shown here is derived from an EMBL/GenBank/DDBJ whole genome shotgun (WGS) entry which is preliminary data.</text>
</comment>
<gene>
    <name evidence="2" type="ORF">CTE05_30360</name>
</gene>
<sequence length="120" mass="11638">MSCTGLVPGAAHSITVTSADPATPDSAIAVAGEKTTAKTAGADGTIAGVVTLTAAGTYTIVVRDQTNAALSSLTVTAVARATPTQLSETGVDPLPLALGAGALVALGAGIVVLVRRRQVS</sequence>
<keyword evidence="1" id="KW-0472">Membrane</keyword>
<keyword evidence="1" id="KW-0812">Transmembrane</keyword>
<evidence type="ECO:0000313" key="3">
    <source>
        <dbReference type="Proteomes" id="UP000321049"/>
    </source>
</evidence>
<dbReference type="AlphaFoldDB" id="A0A511JNH9"/>
<proteinExistence type="predicted"/>
<organism evidence="2 3">
    <name type="scientific">Cellulomonas terrae</name>
    <dbReference type="NCBI Taxonomy" id="311234"/>
    <lineage>
        <taxon>Bacteria</taxon>
        <taxon>Bacillati</taxon>
        <taxon>Actinomycetota</taxon>
        <taxon>Actinomycetes</taxon>
        <taxon>Micrococcales</taxon>
        <taxon>Cellulomonadaceae</taxon>
        <taxon>Cellulomonas</taxon>
    </lineage>
</organism>